<evidence type="ECO:0000313" key="7">
    <source>
        <dbReference type="Proteomes" id="UP000008514"/>
    </source>
</evidence>
<dbReference type="Proteomes" id="UP000008514">
    <property type="component" value="Chromosome"/>
</dbReference>
<dbReference type="GO" id="GO:0012505">
    <property type="term" value="C:endomembrane system"/>
    <property type="evidence" value="ECO:0007669"/>
    <property type="project" value="UniProtKB-SubCell"/>
</dbReference>
<sequence>MLKLKDVVLVIIQFICLISFFLNIIWFKIEVLEHFVWFYIGLVGVVLIVIALLQLNINLSPFPPPKANSKLITNGAFKYIRHPIYSGILLFMFSFSLWLGDGFKLCISIVTLLLFYYKSSYEESLLETAFETYGGYKKRAGRFLPKLYRLV</sequence>
<dbReference type="STRING" id="313595.P700755_002929"/>
<dbReference type="OrthoDB" id="9809773at2"/>
<dbReference type="Gene3D" id="1.20.120.1630">
    <property type="match status" value="1"/>
</dbReference>
<evidence type="ECO:0000256" key="5">
    <source>
        <dbReference type="SAM" id="Phobius"/>
    </source>
</evidence>
<evidence type="ECO:0000256" key="1">
    <source>
        <dbReference type="ARBA" id="ARBA00004127"/>
    </source>
</evidence>
<gene>
    <name evidence="6" type="ordered locus">P700755_002929</name>
</gene>
<protein>
    <submittedName>
        <fullName evidence="6">Protein-S-isoprenylcysteine methyltransferase, PEMT superfamily</fullName>
    </submittedName>
</protein>
<feature type="transmembrane region" description="Helical" evidence="5">
    <location>
        <begin position="35"/>
        <end position="57"/>
    </location>
</feature>
<dbReference type="PANTHER" id="PTHR43847:SF1">
    <property type="entry name" value="BLL3993 PROTEIN"/>
    <property type="match status" value="1"/>
</dbReference>
<dbReference type="PANTHER" id="PTHR43847">
    <property type="entry name" value="BLL3993 PROTEIN"/>
    <property type="match status" value="1"/>
</dbReference>
<keyword evidence="6" id="KW-0489">Methyltransferase</keyword>
<keyword evidence="3 5" id="KW-1133">Transmembrane helix</keyword>
<reference evidence="6" key="1">
    <citation type="submission" date="2006-03" db="EMBL/GenBank/DDBJ databases">
        <authorList>
            <person name="Bowman J."/>
            <person name="Ferriera S."/>
            <person name="Johnson J."/>
            <person name="Kravitz S."/>
            <person name="Halpern A."/>
            <person name="Remington K."/>
            <person name="Beeson K."/>
            <person name="Tran B."/>
            <person name="Rogers Y.-H."/>
            <person name="Friedman R."/>
            <person name="Venter J.C."/>
        </authorList>
    </citation>
    <scope>NUCLEOTIDE SEQUENCE [LARGE SCALE GENOMIC DNA]</scope>
    <source>
        <strain evidence="6">ATCC 700755</strain>
    </source>
</reference>
<name>K4IGJ5_PSYTT</name>
<proteinExistence type="predicted"/>
<reference evidence="6" key="2">
    <citation type="submission" date="2012-09" db="EMBL/GenBank/DDBJ databases">
        <title>The complete sequence of Psychroflexus torquis an extreme psychrophile from sea-ice that is stimulated by light.</title>
        <authorList>
            <person name="Feng S."/>
            <person name="Powell S.M."/>
            <person name="Bowman J.P."/>
        </authorList>
    </citation>
    <scope>NUCLEOTIDE SEQUENCE [LARGE SCALE GENOMIC DNA]</scope>
    <source>
        <strain evidence="6">ATCC 700755</strain>
    </source>
</reference>
<dbReference type="eggNOG" id="COG2020">
    <property type="taxonomic scope" value="Bacteria"/>
</dbReference>
<organism evidence="6 7">
    <name type="scientific">Psychroflexus torquis (strain ATCC 700755 / CIP 106069 / ACAM 623)</name>
    <dbReference type="NCBI Taxonomy" id="313595"/>
    <lineage>
        <taxon>Bacteria</taxon>
        <taxon>Pseudomonadati</taxon>
        <taxon>Bacteroidota</taxon>
        <taxon>Flavobacteriia</taxon>
        <taxon>Flavobacteriales</taxon>
        <taxon>Flavobacteriaceae</taxon>
        <taxon>Psychroflexus</taxon>
    </lineage>
</organism>
<dbReference type="InterPro" id="IPR007318">
    <property type="entry name" value="Phopholipid_MeTrfase"/>
</dbReference>
<accession>K4IGJ5</accession>
<keyword evidence="2 5" id="KW-0812">Transmembrane</keyword>
<feature type="transmembrane region" description="Helical" evidence="5">
    <location>
        <begin position="7"/>
        <end position="29"/>
    </location>
</feature>
<dbReference type="EMBL" id="CP003879">
    <property type="protein sequence ID" value="AFU69632.1"/>
    <property type="molecule type" value="Genomic_DNA"/>
</dbReference>
<evidence type="ECO:0000256" key="2">
    <source>
        <dbReference type="ARBA" id="ARBA00022692"/>
    </source>
</evidence>
<dbReference type="AlphaFoldDB" id="K4IGJ5"/>
<dbReference type="KEGG" id="ptq:P700755_002929"/>
<feature type="transmembrane region" description="Helical" evidence="5">
    <location>
        <begin position="88"/>
        <end position="117"/>
    </location>
</feature>
<dbReference type="GO" id="GO:0032259">
    <property type="term" value="P:methylation"/>
    <property type="evidence" value="ECO:0007669"/>
    <property type="project" value="UniProtKB-KW"/>
</dbReference>
<comment type="subcellular location">
    <subcellularLocation>
        <location evidence="1">Endomembrane system</location>
        <topology evidence="1">Multi-pass membrane protein</topology>
    </subcellularLocation>
</comment>
<dbReference type="HOGENOM" id="CLU_065200_5_0_10"/>
<dbReference type="RefSeq" id="WP_015025189.1">
    <property type="nucleotide sequence ID" value="NC_018721.1"/>
</dbReference>
<dbReference type="InterPro" id="IPR052527">
    <property type="entry name" value="Metal_cation-efflux_comp"/>
</dbReference>
<keyword evidence="7" id="KW-1185">Reference proteome</keyword>
<dbReference type="Pfam" id="PF04191">
    <property type="entry name" value="PEMT"/>
    <property type="match status" value="1"/>
</dbReference>
<evidence type="ECO:0000313" key="6">
    <source>
        <dbReference type="EMBL" id="AFU69632.1"/>
    </source>
</evidence>
<keyword evidence="6" id="KW-0808">Transferase</keyword>
<dbReference type="GO" id="GO:0008168">
    <property type="term" value="F:methyltransferase activity"/>
    <property type="evidence" value="ECO:0007669"/>
    <property type="project" value="UniProtKB-KW"/>
</dbReference>
<evidence type="ECO:0000256" key="3">
    <source>
        <dbReference type="ARBA" id="ARBA00022989"/>
    </source>
</evidence>
<keyword evidence="4 5" id="KW-0472">Membrane</keyword>
<evidence type="ECO:0000256" key="4">
    <source>
        <dbReference type="ARBA" id="ARBA00023136"/>
    </source>
</evidence>